<keyword evidence="2" id="KW-1185">Reference proteome</keyword>
<name>A0ABV9PJJ9_9ACTN</name>
<comment type="caution">
    <text evidence="1">The sequence shown here is derived from an EMBL/GenBank/DDBJ whole genome shotgun (WGS) entry which is preliminary data.</text>
</comment>
<organism evidence="1 2">
    <name type="scientific">Dietzia aurantiaca</name>
    <dbReference type="NCBI Taxonomy" id="983873"/>
    <lineage>
        <taxon>Bacteria</taxon>
        <taxon>Bacillati</taxon>
        <taxon>Actinomycetota</taxon>
        <taxon>Actinomycetes</taxon>
        <taxon>Mycobacteriales</taxon>
        <taxon>Dietziaceae</taxon>
        <taxon>Dietzia</taxon>
    </lineage>
</organism>
<dbReference type="EMBL" id="JBHSHP010000001">
    <property type="protein sequence ID" value="MFC4753302.1"/>
    <property type="molecule type" value="Genomic_DNA"/>
</dbReference>
<dbReference type="RefSeq" id="WP_344990606.1">
    <property type="nucleotide sequence ID" value="NZ_BAABCD010000014.1"/>
</dbReference>
<gene>
    <name evidence="1" type="ORF">ACFO7U_00730</name>
</gene>
<dbReference type="Proteomes" id="UP001595836">
    <property type="component" value="Unassembled WGS sequence"/>
</dbReference>
<evidence type="ECO:0000313" key="2">
    <source>
        <dbReference type="Proteomes" id="UP001595836"/>
    </source>
</evidence>
<sequence>MSAEVLPGATVVGHDHGLELWTDPARNIAGFWLAPSGATAALDVSGGGADAVELQWSALSAQVPSTRAVVLLDGPGSDDPTADFTFVHGVAEDVAGFVGVRTGVEAGPVEVLVFRPDTELGPWPEPAVSEAGAAFRFRHRGGAQIHLTLTIPINAGGD</sequence>
<protein>
    <submittedName>
        <fullName evidence="1">Uncharacterized protein</fullName>
    </submittedName>
</protein>
<proteinExistence type="predicted"/>
<evidence type="ECO:0000313" key="1">
    <source>
        <dbReference type="EMBL" id="MFC4753302.1"/>
    </source>
</evidence>
<accession>A0ABV9PJJ9</accession>
<reference evidence="2" key="1">
    <citation type="journal article" date="2019" name="Int. J. Syst. Evol. Microbiol.">
        <title>The Global Catalogue of Microorganisms (GCM) 10K type strain sequencing project: providing services to taxonomists for standard genome sequencing and annotation.</title>
        <authorList>
            <consortium name="The Broad Institute Genomics Platform"/>
            <consortium name="The Broad Institute Genome Sequencing Center for Infectious Disease"/>
            <person name="Wu L."/>
            <person name="Ma J."/>
        </authorList>
    </citation>
    <scope>NUCLEOTIDE SEQUENCE [LARGE SCALE GENOMIC DNA]</scope>
    <source>
        <strain evidence="2">JCM 11882</strain>
    </source>
</reference>